<evidence type="ECO:0000313" key="7">
    <source>
        <dbReference type="Proteomes" id="UP001381174"/>
    </source>
</evidence>
<dbReference type="PROSITE" id="PS50931">
    <property type="entry name" value="HTH_LYSR"/>
    <property type="match status" value="1"/>
</dbReference>
<evidence type="ECO:0000313" key="6">
    <source>
        <dbReference type="EMBL" id="MEI7037187.1"/>
    </source>
</evidence>
<dbReference type="SUPFAM" id="SSF46785">
    <property type="entry name" value="Winged helix' DNA-binding domain"/>
    <property type="match status" value="1"/>
</dbReference>
<keyword evidence="4" id="KW-0804">Transcription</keyword>
<protein>
    <submittedName>
        <fullName evidence="6">LysR family transcriptional regulator</fullName>
    </submittedName>
</protein>
<dbReference type="InterPro" id="IPR005119">
    <property type="entry name" value="LysR_subst-bd"/>
</dbReference>
<dbReference type="Gene3D" id="1.10.10.10">
    <property type="entry name" value="Winged helix-like DNA-binding domain superfamily/Winged helix DNA-binding domain"/>
    <property type="match status" value="1"/>
</dbReference>
<feature type="domain" description="HTH lysR-type" evidence="5">
    <location>
        <begin position="1"/>
        <end position="53"/>
    </location>
</feature>
<dbReference type="InterPro" id="IPR036390">
    <property type="entry name" value="WH_DNA-bd_sf"/>
</dbReference>
<dbReference type="Gene3D" id="3.40.190.290">
    <property type="match status" value="1"/>
</dbReference>
<evidence type="ECO:0000256" key="3">
    <source>
        <dbReference type="ARBA" id="ARBA00023125"/>
    </source>
</evidence>
<dbReference type="Proteomes" id="UP001381174">
    <property type="component" value="Unassembled WGS sequence"/>
</dbReference>
<evidence type="ECO:0000256" key="4">
    <source>
        <dbReference type="ARBA" id="ARBA00023163"/>
    </source>
</evidence>
<dbReference type="InterPro" id="IPR000847">
    <property type="entry name" value="LysR_HTH_N"/>
</dbReference>
<keyword evidence="3" id="KW-0238">DNA-binding</keyword>
<reference evidence="6 7" key="1">
    <citation type="journal article" date="2014" name="Int. J. Syst. Evol. Microbiol.">
        <title>Fulvimonas yonginensis sp. nov., isolated from greenhouse soil, and emended description of the genus Fulvimonas.</title>
        <authorList>
            <person name="Ahn J.H."/>
            <person name="Kim S.J."/>
            <person name="Weon H.Y."/>
            <person name="Hong S.B."/>
            <person name="Seok S.J."/>
            <person name="Kwon S.W."/>
        </authorList>
    </citation>
    <scope>NUCLEOTIDE SEQUENCE [LARGE SCALE GENOMIC DNA]</scope>
    <source>
        <strain evidence="6 7">KACC 16952</strain>
    </source>
</reference>
<sequence>MHSFVRVASLRSFARAAAELGVSPATVTAHVQHLERGLGVRLIERNTRSLRLTEEGALYFDHCCRTLEEMRQVEGLLISRGPALRGVLRADVPVVLGRRLIAPHLPAFLGRHPQLALHLSMENRSQDLIGRGWDCAIRIAALPDSSLIARRLGAVRWITCAAPDYLARAGEPATPADLARHNCLGFMPIGARAPAPWRFQCDGRTIELAPSGNLVMDSLDPLLDAAAAGLGLVQVDHAAARAFLGDGRLRRVLAGFADDGPPIMLIAGGTRQMPRKVRAFGDFVESLIA</sequence>
<keyword evidence="7" id="KW-1185">Reference proteome</keyword>
<gene>
    <name evidence="6" type="ORF">WAT24_10505</name>
</gene>
<dbReference type="Pfam" id="PF00126">
    <property type="entry name" value="HTH_1"/>
    <property type="match status" value="1"/>
</dbReference>
<dbReference type="CDD" id="cd08422">
    <property type="entry name" value="PBP2_CrgA_like"/>
    <property type="match status" value="1"/>
</dbReference>
<dbReference type="EMBL" id="JBBBNY010000006">
    <property type="protein sequence ID" value="MEI7037187.1"/>
    <property type="molecule type" value="Genomic_DNA"/>
</dbReference>
<dbReference type="InterPro" id="IPR036388">
    <property type="entry name" value="WH-like_DNA-bd_sf"/>
</dbReference>
<comment type="caution">
    <text evidence="6">The sequence shown here is derived from an EMBL/GenBank/DDBJ whole genome shotgun (WGS) entry which is preliminary data.</text>
</comment>
<dbReference type="InterPro" id="IPR058163">
    <property type="entry name" value="LysR-type_TF_proteobact-type"/>
</dbReference>
<comment type="similarity">
    <text evidence="1">Belongs to the LysR transcriptional regulatory family.</text>
</comment>
<evidence type="ECO:0000256" key="1">
    <source>
        <dbReference type="ARBA" id="ARBA00009437"/>
    </source>
</evidence>
<dbReference type="PANTHER" id="PTHR30537">
    <property type="entry name" value="HTH-TYPE TRANSCRIPTIONAL REGULATOR"/>
    <property type="match status" value="1"/>
</dbReference>
<dbReference type="PANTHER" id="PTHR30537:SF5">
    <property type="entry name" value="HTH-TYPE TRANSCRIPTIONAL ACTIVATOR TTDR-RELATED"/>
    <property type="match status" value="1"/>
</dbReference>
<organism evidence="6 7">
    <name type="scientific">Fulvimonas yonginensis</name>
    <dbReference type="NCBI Taxonomy" id="1495200"/>
    <lineage>
        <taxon>Bacteria</taxon>
        <taxon>Pseudomonadati</taxon>
        <taxon>Pseudomonadota</taxon>
        <taxon>Gammaproteobacteria</taxon>
        <taxon>Lysobacterales</taxon>
        <taxon>Rhodanobacteraceae</taxon>
        <taxon>Fulvimonas</taxon>
    </lineage>
</organism>
<name>A0ABU8JDU9_9GAMM</name>
<evidence type="ECO:0000259" key="5">
    <source>
        <dbReference type="PROSITE" id="PS50931"/>
    </source>
</evidence>
<dbReference type="SUPFAM" id="SSF53850">
    <property type="entry name" value="Periplasmic binding protein-like II"/>
    <property type="match status" value="1"/>
</dbReference>
<evidence type="ECO:0000256" key="2">
    <source>
        <dbReference type="ARBA" id="ARBA00023015"/>
    </source>
</evidence>
<proteinExistence type="inferred from homology"/>
<accession>A0ABU8JDU9</accession>
<keyword evidence="2" id="KW-0805">Transcription regulation</keyword>
<dbReference type="Pfam" id="PF03466">
    <property type="entry name" value="LysR_substrate"/>
    <property type="match status" value="1"/>
</dbReference>